<dbReference type="RefSeq" id="WP_160876435.1">
    <property type="nucleotide sequence ID" value="NZ_WUEK01000003.1"/>
</dbReference>
<gene>
    <name evidence="3" type="ORF">GRQ65_06760</name>
</gene>
<reference evidence="3 4" key="1">
    <citation type="submission" date="2019-12" db="EMBL/GenBank/DDBJ databases">
        <authorList>
            <person name="Kun Z."/>
        </authorList>
    </citation>
    <scope>NUCLEOTIDE SEQUENCE [LARGE SCALE GENOMIC DNA]</scope>
    <source>
        <strain evidence="3 4">YIM 123512</strain>
    </source>
</reference>
<dbReference type="AlphaFoldDB" id="A0A6L7EPF5"/>
<protein>
    <submittedName>
        <fullName evidence="3">Amidohydrolase family protein</fullName>
    </submittedName>
</protein>
<evidence type="ECO:0000313" key="4">
    <source>
        <dbReference type="Proteomes" id="UP000473325"/>
    </source>
</evidence>
<keyword evidence="3" id="KW-0378">Hydrolase</keyword>
<evidence type="ECO:0000259" key="2">
    <source>
        <dbReference type="Pfam" id="PF04909"/>
    </source>
</evidence>
<organism evidence="3 4">
    <name type="scientific">Nocardioides flavescens</name>
    <dbReference type="NCBI Taxonomy" id="2691959"/>
    <lineage>
        <taxon>Bacteria</taxon>
        <taxon>Bacillati</taxon>
        <taxon>Actinomycetota</taxon>
        <taxon>Actinomycetes</taxon>
        <taxon>Propionibacteriales</taxon>
        <taxon>Nocardioidaceae</taxon>
        <taxon>Nocardioides</taxon>
    </lineage>
</organism>
<name>A0A6L7EPF5_9ACTN</name>
<comment type="caution">
    <text evidence="3">The sequence shown here is derived from an EMBL/GenBank/DDBJ whole genome shotgun (WGS) entry which is preliminary data.</text>
</comment>
<dbReference type="Proteomes" id="UP000473325">
    <property type="component" value="Unassembled WGS sequence"/>
</dbReference>
<dbReference type="Gene3D" id="3.20.20.140">
    <property type="entry name" value="Metal-dependent hydrolases"/>
    <property type="match status" value="1"/>
</dbReference>
<keyword evidence="4" id="KW-1185">Reference proteome</keyword>
<evidence type="ECO:0000256" key="1">
    <source>
        <dbReference type="ARBA" id="ARBA00038310"/>
    </source>
</evidence>
<dbReference type="EMBL" id="WUEK01000003">
    <property type="protein sequence ID" value="MXG89247.1"/>
    <property type="molecule type" value="Genomic_DNA"/>
</dbReference>
<sequence length="296" mass="31988">MTRIIDAHHHVWDIERRPQGWMSPEQRRVIGKDRSLADWAAEAVPAGVVGSVLVQTVRDAGETPEFLALAASSPLVLGVVGWVDLDAGPDSVAAQVDGVRRLPGAERLVGLRDQSADRPESDWALSPAARALFDACGEADLVVDLLLRPDQVPAAIEAVRRHAGTRFVLDHLGNTDFDTVAPQAWRDSVEELAACPAVALKVSALAARAARPRDVRRGLPAHLRAALETFGPSRLMFGSDWPVSQMTMSYAEVVDTLESALRELEVHDPGARDDLWGGTAIRWYGLAVSPQVTARA</sequence>
<comment type="similarity">
    <text evidence="1">Belongs to the metallo-dependent hydrolases superfamily.</text>
</comment>
<dbReference type="InterPro" id="IPR006680">
    <property type="entry name" value="Amidohydro-rel"/>
</dbReference>
<dbReference type="InterPro" id="IPR032466">
    <property type="entry name" value="Metal_Hydrolase"/>
</dbReference>
<dbReference type="GO" id="GO:0016787">
    <property type="term" value="F:hydrolase activity"/>
    <property type="evidence" value="ECO:0007669"/>
    <property type="project" value="UniProtKB-KW"/>
</dbReference>
<evidence type="ECO:0000313" key="3">
    <source>
        <dbReference type="EMBL" id="MXG89247.1"/>
    </source>
</evidence>
<dbReference type="SUPFAM" id="SSF51556">
    <property type="entry name" value="Metallo-dependent hydrolases"/>
    <property type="match status" value="1"/>
</dbReference>
<dbReference type="InterPro" id="IPR052350">
    <property type="entry name" value="Metallo-dep_Lactonases"/>
</dbReference>
<feature type="domain" description="Amidohydrolase-related" evidence="2">
    <location>
        <begin position="5"/>
        <end position="286"/>
    </location>
</feature>
<accession>A0A6L7EPF5</accession>
<dbReference type="PANTHER" id="PTHR43569">
    <property type="entry name" value="AMIDOHYDROLASE"/>
    <property type="match status" value="1"/>
</dbReference>
<dbReference type="PANTHER" id="PTHR43569:SF2">
    <property type="entry name" value="AMIDOHYDROLASE-RELATED DOMAIN-CONTAINING PROTEIN"/>
    <property type="match status" value="1"/>
</dbReference>
<dbReference type="Pfam" id="PF04909">
    <property type="entry name" value="Amidohydro_2"/>
    <property type="match status" value="1"/>
</dbReference>
<proteinExistence type="inferred from homology"/>